<dbReference type="PANTHER" id="PTHR24188:SF29">
    <property type="entry name" value="GH09064P"/>
    <property type="match status" value="1"/>
</dbReference>
<evidence type="ECO:0000256" key="1">
    <source>
        <dbReference type="ARBA" id="ARBA00022737"/>
    </source>
</evidence>
<accession>A0A177AFA3</accession>
<keyword evidence="2 3" id="KW-0040">ANK repeat</keyword>
<proteinExistence type="predicted"/>
<name>A0A177AFA3_9PEZI</name>
<dbReference type="PRINTS" id="PR01415">
    <property type="entry name" value="ANKYRIN"/>
</dbReference>
<evidence type="ECO:0000256" key="3">
    <source>
        <dbReference type="PROSITE-ProRule" id="PRU00023"/>
    </source>
</evidence>
<dbReference type="SMART" id="SM00248">
    <property type="entry name" value="ANK"/>
    <property type="match status" value="6"/>
</dbReference>
<dbReference type="EMBL" id="KV441390">
    <property type="protein sequence ID" value="OAF60788.1"/>
    <property type="molecule type" value="Genomic_DNA"/>
</dbReference>
<dbReference type="GeneID" id="36285685"/>
<dbReference type="VEuPathDB" id="FungiDB:GMDG_02867"/>
<gene>
    <name evidence="4" type="ORF">VC83_02606</name>
</gene>
<feature type="repeat" description="ANK" evidence="3">
    <location>
        <begin position="142"/>
        <end position="174"/>
    </location>
</feature>
<dbReference type="InterPro" id="IPR036770">
    <property type="entry name" value="Ankyrin_rpt-contain_sf"/>
</dbReference>
<dbReference type="Proteomes" id="UP000077154">
    <property type="component" value="Unassembled WGS sequence"/>
</dbReference>
<sequence length="240" mass="25871">MADKTNKFEIHEAARNGRTNVVESLLNANSKLATLKDDDDRLPLHWAVAQGHLDVVSILAQRKDFDPDVHDGAGWTPLMIAVSLKEGEDIVKLLLSKGADVSETNNNGQTAIFFATSKNNLDVTKTLLANKPPASVRVKDKRGQYPIHRAASIGSVPLVELLLKNRSPLNATDSAGYTPLHHAIAEGHGDTALALLKAGAESDKKDVDGFLAIDLAPDGKIRKFILESVEREGIDITTSS</sequence>
<dbReference type="PROSITE" id="PS50297">
    <property type="entry name" value="ANK_REP_REGION"/>
    <property type="match status" value="3"/>
</dbReference>
<evidence type="ECO:0000313" key="4">
    <source>
        <dbReference type="EMBL" id="OAF60788.1"/>
    </source>
</evidence>
<feature type="repeat" description="ANK" evidence="3">
    <location>
        <begin position="73"/>
        <end position="106"/>
    </location>
</feature>
<dbReference type="PROSITE" id="PS50088">
    <property type="entry name" value="ANK_REPEAT"/>
    <property type="match status" value="3"/>
</dbReference>
<dbReference type="AlphaFoldDB" id="A0A177AFA3"/>
<keyword evidence="1" id="KW-0677">Repeat</keyword>
<dbReference type="eggNOG" id="KOG4412">
    <property type="taxonomic scope" value="Eukaryota"/>
</dbReference>
<dbReference type="Pfam" id="PF12796">
    <property type="entry name" value="Ank_2"/>
    <property type="match status" value="2"/>
</dbReference>
<dbReference type="Gene3D" id="1.25.40.20">
    <property type="entry name" value="Ankyrin repeat-containing domain"/>
    <property type="match status" value="2"/>
</dbReference>
<dbReference type="RefSeq" id="XP_024326069.1">
    <property type="nucleotide sequence ID" value="XM_024466264.1"/>
</dbReference>
<feature type="repeat" description="ANK" evidence="3">
    <location>
        <begin position="175"/>
        <end position="207"/>
    </location>
</feature>
<protein>
    <submittedName>
        <fullName evidence="4">Uncharacterized protein</fullName>
    </submittedName>
</protein>
<reference evidence="4" key="1">
    <citation type="submission" date="2016-03" db="EMBL/GenBank/DDBJ databases">
        <title>Updated assembly of Pseudogymnoascus destructans, the fungus causing white-nose syndrome of bats.</title>
        <authorList>
            <person name="Palmer J.M."/>
            <person name="Drees K.P."/>
            <person name="Foster J.T."/>
            <person name="Lindner D.L."/>
        </authorList>
    </citation>
    <scope>NUCLEOTIDE SEQUENCE [LARGE SCALE GENOMIC DNA]</scope>
    <source>
        <strain evidence="4">20631-21</strain>
    </source>
</reference>
<dbReference type="SUPFAM" id="SSF48403">
    <property type="entry name" value="Ankyrin repeat"/>
    <property type="match status" value="1"/>
</dbReference>
<dbReference type="InterPro" id="IPR002110">
    <property type="entry name" value="Ankyrin_rpt"/>
</dbReference>
<dbReference type="PANTHER" id="PTHR24188">
    <property type="entry name" value="ANKYRIN REPEAT PROTEIN"/>
    <property type="match status" value="1"/>
</dbReference>
<evidence type="ECO:0000256" key="2">
    <source>
        <dbReference type="ARBA" id="ARBA00023043"/>
    </source>
</evidence>
<dbReference type="OrthoDB" id="539213at2759"/>
<organism evidence="4">
    <name type="scientific">Pseudogymnoascus destructans</name>
    <dbReference type="NCBI Taxonomy" id="655981"/>
    <lineage>
        <taxon>Eukaryota</taxon>
        <taxon>Fungi</taxon>
        <taxon>Dikarya</taxon>
        <taxon>Ascomycota</taxon>
        <taxon>Pezizomycotina</taxon>
        <taxon>Leotiomycetes</taxon>
        <taxon>Thelebolales</taxon>
        <taxon>Thelebolaceae</taxon>
        <taxon>Pseudogymnoascus</taxon>
    </lineage>
</organism>